<feature type="transmembrane region" description="Helical" evidence="5">
    <location>
        <begin position="71"/>
        <end position="91"/>
    </location>
</feature>
<evidence type="ECO:0000313" key="7">
    <source>
        <dbReference type="Proteomes" id="UP000503197"/>
    </source>
</evidence>
<keyword evidence="3 5" id="KW-1133">Transmembrane helix</keyword>
<dbReference type="PIRSF" id="PIRSF000180">
    <property type="entry name" value="FrdC"/>
    <property type="match status" value="1"/>
</dbReference>
<evidence type="ECO:0000313" key="6">
    <source>
        <dbReference type="EMBL" id="BCA93227.1"/>
    </source>
</evidence>
<protein>
    <recommendedName>
        <fullName evidence="8">Fumarate reductase subunit C</fullName>
    </recommendedName>
</protein>
<gene>
    <name evidence="6" type="ORF">HMSLTHF_30020</name>
</gene>
<feature type="transmembrane region" description="Helical" evidence="5">
    <location>
        <begin position="33"/>
        <end position="51"/>
    </location>
</feature>
<dbReference type="InterPro" id="IPR034804">
    <property type="entry name" value="SQR/QFR_C/D"/>
</dbReference>
<dbReference type="InterPro" id="IPR003510">
    <property type="entry name" value="Fumarate_red_C"/>
</dbReference>
<evidence type="ECO:0008006" key="8">
    <source>
        <dbReference type="Google" id="ProtNLM"/>
    </source>
</evidence>
<dbReference type="Gene3D" id="1.20.1300.10">
    <property type="entry name" value="Fumarate reductase/succinate dehydrogenase, transmembrane subunit"/>
    <property type="match status" value="1"/>
</dbReference>
<dbReference type="SUPFAM" id="SSF81343">
    <property type="entry name" value="Fumarate reductase respiratory complex transmembrane subunits"/>
    <property type="match status" value="1"/>
</dbReference>
<accession>A0A6F8SZ82</accession>
<name>A0A6F8SZ82_9GAMM</name>
<keyword evidence="4 5" id="KW-0472">Membrane</keyword>
<reference evidence="6 7" key="1">
    <citation type="submission" date="2020-02" db="EMBL/GenBank/DDBJ databases">
        <title>Complete Genome Sequence of Halomonas meridiana strain BAA-801, Isolated from Deep Sea Thermal Vent.</title>
        <authorList>
            <person name="Takahashi Y."/>
            <person name="Takahashi H."/>
            <person name="Galipon J."/>
            <person name="Arakawa K."/>
        </authorList>
    </citation>
    <scope>NUCLEOTIDE SEQUENCE [LARGE SCALE GENOMIC DNA]</scope>
    <source>
        <strain evidence="6 7">Slthf1</strain>
    </source>
</reference>
<dbReference type="RefSeq" id="WP_058578116.1">
    <property type="nucleotide sequence ID" value="NZ_AP022821.1"/>
</dbReference>
<evidence type="ECO:0000256" key="4">
    <source>
        <dbReference type="ARBA" id="ARBA00023136"/>
    </source>
</evidence>
<keyword evidence="2 5" id="KW-0812">Transmembrane</keyword>
<dbReference type="GO" id="GO:0016020">
    <property type="term" value="C:membrane"/>
    <property type="evidence" value="ECO:0007669"/>
    <property type="project" value="InterPro"/>
</dbReference>
<sequence>MEKSSSQRLPPLKRNWWLKHGFFKRYMLREATVVPLVFFILCLLAGVFALLQGPASWQGWVAFMGSPLVLLLNALALVASLYHAATFFVLFPRVMPLRVAGHSVPAGAIVAGQWAGVVAVAVVLFWLLGRGGA</sequence>
<organism evidence="6 7">
    <name type="scientific">Vreelandella aquamarina</name>
    <dbReference type="NCBI Taxonomy" id="77097"/>
    <lineage>
        <taxon>Bacteria</taxon>
        <taxon>Pseudomonadati</taxon>
        <taxon>Pseudomonadota</taxon>
        <taxon>Gammaproteobacteria</taxon>
        <taxon>Oceanospirillales</taxon>
        <taxon>Halomonadaceae</taxon>
        <taxon>Vreelandella</taxon>
    </lineage>
</organism>
<evidence type="ECO:0000256" key="5">
    <source>
        <dbReference type="SAM" id="Phobius"/>
    </source>
</evidence>
<dbReference type="AlphaFoldDB" id="A0A6F8SZ82"/>
<dbReference type="EMBL" id="AP022821">
    <property type="protein sequence ID" value="BCA93227.1"/>
    <property type="molecule type" value="Genomic_DNA"/>
</dbReference>
<evidence type="ECO:0000256" key="3">
    <source>
        <dbReference type="ARBA" id="ARBA00022989"/>
    </source>
</evidence>
<evidence type="ECO:0000256" key="1">
    <source>
        <dbReference type="ARBA" id="ARBA00022475"/>
    </source>
</evidence>
<dbReference type="Proteomes" id="UP000503197">
    <property type="component" value="Chromosome"/>
</dbReference>
<feature type="transmembrane region" description="Helical" evidence="5">
    <location>
        <begin position="103"/>
        <end position="128"/>
    </location>
</feature>
<keyword evidence="1" id="KW-1003">Cell membrane</keyword>
<dbReference type="Pfam" id="PF02300">
    <property type="entry name" value="Fumarate_red_C"/>
    <property type="match status" value="1"/>
</dbReference>
<evidence type="ECO:0000256" key="2">
    <source>
        <dbReference type="ARBA" id="ARBA00022692"/>
    </source>
</evidence>
<proteinExistence type="predicted"/>